<proteinExistence type="predicted"/>
<evidence type="ECO:0000313" key="3">
    <source>
        <dbReference type="Proteomes" id="UP000324748"/>
    </source>
</evidence>
<organism evidence="2 3">
    <name type="scientific">Puccinia graminis f. sp. tritici</name>
    <dbReference type="NCBI Taxonomy" id="56615"/>
    <lineage>
        <taxon>Eukaryota</taxon>
        <taxon>Fungi</taxon>
        <taxon>Dikarya</taxon>
        <taxon>Basidiomycota</taxon>
        <taxon>Pucciniomycotina</taxon>
        <taxon>Pucciniomycetes</taxon>
        <taxon>Pucciniales</taxon>
        <taxon>Pucciniaceae</taxon>
        <taxon>Puccinia</taxon>
    </lineage>
</organism>
<dbReference type="Proteomes" id="UP000324748">
    <property type="component" value="Unassembled WGS sequence"/>
</dbReference>
<comment type="caution">
    <text evidence="2">The sequence shown here is derived from an EMBL/GenBank/DDBJ whole genome shotgun (WGS) entry which is preliminary data.</text>
</comment>
<name>A0A5B0P5T2_PUCGR</name>
<gene>
    <name evidence="2" type="ORF">PGT21_017770</name>
</gene>
<dbReference type="EMBL" id="VSWC01000067">
    <property type="protein sequence ID" value="KAA1096473.1"/>
    <property type="molecule type" value="Genomic_DNA"/>
</dbReference>
<protein>
    <submittedName>
        <fullName evidence="2">Uncharacterized protein</fullName>
    </submittedName>
</protein>
<feature type="signal peptide" evidence="1">
    <location>
        <begin position="1"/>
        <end position="20"/>
    </location>
</feature>
<evidence type="ECO:0000313" key="2">
    <source>
        <dbReference type="EMBL" id="KAA1096473.1"/>
    </source>
</evidence>
<keyword evidence="1" id="KW-0732">Signal</keyword>
<reference evidence="2 3" key="1">
    <citation type="submission" date="2019-05" db="EMBL/GenBank/DDBJ databases">
        <title>Emergence of the Ug99 lineage of the wheat stem rust pathogen through somatic hybridization.</title>
        <authorList>
            <person name="Li F."/>
            <person name="Upadhyaya N.M."/>
            <person name="Sperschneider J."/>
            <person name="Matny O."/>
            <person name="Nguyen-Phuc H."/>
            <person name="Mago R."/>
            <person name="Raley C."/>
            <person name="Miller M.E."/>
            <person name="Silverstein K.A.T."/>
            <person name="Henningsen E."/>
            <person name="Hirsch C.D."/>
            <person name="Visser B."/>
            <person name="Pretorius Z.A."/>
            <person name="Steffenson B.J."/>
            <person name="Schwessinger B."/>
            <person name="Dodds P.N."/>
            <person name="Figueroa M."/>
        </authorList>
    </citation>
    <scope>NUCLEOTIDE SEQUENCE [LARGE SCALE GENOMIC DNA]</scope>
    <source>
        <strain evidence="2">21-0</strain>
    </source>
</reference>
<keyword evidence="3" id="KW-1185">Reference proteome</keyword>
<feature type="chain" id="PRO_5023034596" evidence="1">
    <location>
        <begin position="21"/>
        <end position="227"/>
    </location>
</feature>
<accession>A0A5B0P5T2</accession>
<sequence>MHDCWVGCWLSSFLAGRAMCEENAPGYCSFEAKTVGHRLNDDHPPMWCPEKPIFPTGLQEFGTYIHIHQWLSVGERGGNWHYPPVRLFKQASDQAITLALIGRTRWVALAPLNVLFLFSLSRAVINGLFRKHPNITLICEHKRSFYWLVGLSRVARFFSSATPDLSILSNTKLSFPNPTLLCQRFPPVWVDPHAPSSRRRVPKLRPIMQKDKRASDVLCCESWISSE</sequence>
<evidence type="ECO:0000256" key="1">
    <source>
        <dbReference type="SAM" id="SignalP"/>
    </source>
</evidence>
<dbReference type="AlphaFoldDB" id="A0A5B0P5T2"/>